<protein>
    <submittedName>
        <fullName evidence="1">Uncharacterized protein</fullName>
    </submittedName>
</protein>
<organism evidence="1 2">
    <name type="scientific">Rhynchosporium secalis</name>
    <name type="common">Barley scald fungus</name>
    <dbReference type="NCBI Taxonomy" id="38038"/>
    <lineage>
        <taxon>Eukaryota</taxon>
        <taxon>Fungi</taxon>
        <taxon>Dikarya</taxon>
        <taxon>Ascomycota</taxon>
        <taxon>Pezizomycotina</taxon>
        <taxon>Leotiomycetes</taxon>
        <taxon>Helotiales</taxon>
        <taxon>Ploettnerulaceae</taxon>
        <taxon>Rhynchosporium</taxon>
    </lineage>
</organism>
<evidence type="ECO:0000313" key="1">
    <source>
        <dbReference type="EMBL" id="CZT45216.1"/>
    </source>
</evidence>
<accession>A0A1E1M7Z4</accession>
<reference evidence="2" key="1">
    <citation type="submission" date="2016-03" db="EMBL/GenBank/DDBJ databases">
        <authorList>
            <person name="Guldener U."/>
        </authorList>
    </citation>
    <scope>NUCLEOTIDE SEQUENCE [LARGE SCALE GENOMIC DNA]</scope>
</reference>
<dbReference type="AlphaFoldDB" id="A0A1E1M7Z4"/>
<evidence type="ECO:0000313" key="2">
    <source>
        <dbReference type="Proteomes" id="UP000177625"/>
    </source>
</evidence>
<dbReference type="Proteomes" id="UP000177625">
    <property type="component" value="Unassembled WGS sequence"/>
</dbReference>
<name>A0A1E1M7Z4_RHYSE</name>
<sequence>MIDCLEKGAEPIKDAISLNNFLNPPEEAITDAINTEEEQTDDTLLQEIIEDHLQSETPEDEDEIRNLVLKPDYSIQDARQALKVLLCFTEKQGSMNTSYVRVIERYEQELQSIERESLS</sequence>
<keyword evidence="2" id="KW-1185">Reference proteome</keyword>
<dbReference type="EMBL" id="FJVC01000201">
    <property type="protein sequence ID" value="CZT45216.1"/>
    <property type="molecule type" value="Genomic_DNA"/>
</dbReference>
<gene>
    <name evidence="1" type="ORF">RSE6_05508</name>
</gene>
<proteinExistence type="predicted"/>